<evidence type="ECO:0000256" key="4">
    <source>
        <dbReference type="ARBA" id="ARBA00023242"/>
    </source>
</evidence>
<feature type="region of interest" description="Disordered" evidence="5">
    <location>
        <begin position="292"/>
        <end position="331"/>
    </location>
</feature>
<dbReference type="Pfam" id="PF12906">
    <property type="entry name" value="RINGv"/>
    <property type="match status" value="1"/>
</dbReference>
<dbReference type="InterPro" id="IPR000949">
    <property type="entry name" value="ELM2_dom"/>
</dbReference>
<dbReference type="SUPFAM" id="SSF57850">
    <property type="entry name" value="RING/U-box"/>
    <property type="match status" value="1"/>
</dbReference>
<evidence type="ECO:0000256" key="2">
    <source>
        <dbReference type="ARBA" id="ARBA00022771"/>
    </source>
</evidence>
<gene>
    <name evidence="8" type="ORF">GA_TR9789_c14_g1_i1_g.31488</name>
</gene>
<dbReference type="InterPro" id="IPR013083">
    <property type="entry name" value="Znf_RING/FYVE/PHD"/>
</dbReference>
<feature type="compositionally biased region" description="Acidic residues" evidence="5">
    <location>
        <begin position="314"/>
        <end position="331"/>
    </location>
</feature>
<protein>
    <submittedName>
        <fullName evidence="8">AT-rich interactive domain-containing protein 2</fullName>
    </submittedName>
</protein>
<organism evidence="8">
    <name type="scientific">Noccaea caerulescens</name>
    <name type="common">Alpine penny-cress</name>
    <name type="synonym">Thlaspi caerulescens</name>
    <dbReference type="NCBI Taxonomy" id="107243"/>
    <lineage>
        <taxon>Eukaryota</taxon>
        <taxon>Viridiplantae</taxon>
        <taxon>Streptophyta</taxon>
        <taxon>Embryophyta</taxon>
        <taxon>Tracheophyta</taxon>
        <taxon>Spermatophyta</taxon>
        <taxon>Magnoliopsida</taxon>
        <taxon>eudicotyledons</taxon>
        <taxon>Gunneridae</taxon>
        <taxon>Pentapetalae</taxon>
        <taxon>rosids</taxon>
        <taxon>malvids</taxon>
        <taxon>Brassicales</taxon>
        <taxon>Brassicaceae</taxon>
        <taxon>Coluteocarpeae</taxon>
        <taxon>Noccaea</taxon>
    </lineage>
</organism>
<dbReference type="EMBL" id="GEVI01008601">
    <property type="protein sequence ID" value="JAU23719.1"/>
    <property type="molecule type" value="Transcribed_RNA"/>
</dbReference>
<evidence type="ECO:0000256" key="6">
    <source>
        <dbReference type="SAM" id="Phobius"/>
    </source>
</evidence>
<dbReference type="PANTHER" id="PTHR46872:SF14">
    <property type="entry name" value="ELM2 DOMAIN-CONTAINING PROTEIN"/>
    <property type="match status" value="1"/>
</dbReference>
<dbReference type="SMART" id="SM01189">
    <property type="entry name" value="ELM2"/>
    <property type="match status" value="1"/>
</dbReference>
<dbReference type="PANTHER" id="PTHR46872">
    <property type="entry name" value="DNA BINDING PROTEIN"/>
    <property type="match status" value="1"/>
</dbReference>
<sequence length="440" mass="49601">MGFKRTFDAEDAQEHNVKHARQISYCNKLAKLDEGVPFRVSLEKSGVIGEDLSDLYGFKCEGNVEKGFETNGEPFSWTTTGFEEDAESGATTQSTLSQESDLLWKPCPADDVYWCRSPPVKPVPIGSDHQADIPECVKDQVPDQDEDQVMGKCVIPMPDCETEVGKGRKECVCMDKGSIRCVQQHIMESREDLYESIGYETCLKLGLGEMGEEVAGKLSEDEEDRFHEIVYSNPVSMDLDFWEHLKHAFPSRTMKEIVSYYFNVFVLRRRAVQNRSKSLDIDSDDDEWQVDYDDNNFYGAETSDGKTGKSLSRDEEEEEEVEEEAREDDEEEYYGLPLQLGCSCKGDLGVAHTKCAETWFKIKGNMTCEICGAMAINVAGEQSNPESTASAHSQAAAGQTQTQTEPPRGMWHGRRVMNFLLAAMVFAFVVSWLFHFKVLK</sequence>
<keyword evidence="6" id="KW-1133">Transmembrane helix</keyword>
<dbReference type="InterPro" id="IPR011016">
    <property type="entry name" value="Znf_RING-CH"/>
</dbReference>
<keyword evidence="6" id="KW-0472">Membrane</keyword>
<feature type="region of interest" description="Disordered" evidence="5">
    <location>
        <begin position="382"/>
        <end position="409"/>
    </location>
</feature>
<feature type="transmembrane region" description="Helical" evidence="6">
    <location>
        <begin position="416"/>
        <end position="434"/>
    </location>
</feature>
<accession>A0A1J3DX18</accession>
<evidence type="ECO:0000259" key="7">
    <source>
        <dbReference type="PROSITE" id="PS51292"/>
    </source>
</evidence>
<keyword evidence="1" id="KW-0479">Metal-binding</keyword>
<dbReference type="Gene3D" id="3.30.40.10">
    <property type="entry name" value="Zinc/RING finger domain, C3HC4 (zinc finger)"/>
    <property type="match status" value="1"/>
</dbReference>
<feature type="domain" description="RING-CH-type" evidence="7">
    <location>
        <begin position="317"/>
        <end position="378"/>
    </location>
</feature>
<evidence type="ECO:0000256" key="1">
    <source>
        <dbReference type="ARBA" id="ARBA00022723"/>
    </source>
</evidence>
<dbReference type="PROSITE" id="PS51292">
    <property type="entry name" value="ZF_RING_CH"/>
    <property type="match status" value="1"/>
</dbReference>
<keyword evidence="6" id="KW-0812">Transmembrane</keyword>
<evidence type="ECO:0000256" key="5">
    <source>
        <dbReference type="SAM" id="MobiDB-lite"/>
    </source>
</evidence>
<dbReference type="SMART" id="SM00744">
    <property type="entry name" value="RINGv"/>
    <property type="match status" value="1"/>
</dbReference>
<keyword evidence="2" id="KW-0863">Zinc-finger</keyword>
<dbReference type="GO" id="GO:0008270">
    <property type="term" value="F:zinc ion binding"/>
    <property type="evidence" value="ECO:0007669"/>
    <property type="project" value="UniProtKB-KW"/>
</dbReference>
<keyword evidence="3" id="KW-0862">Zinc</keyword>
<feature type="compositionally biased region" description="Low complexity" evidence="5">
    <location>
        <begin position="387"/>
        <end position="404"/>
    </location>
</feature>
<feature type="compositionally biased region" description="Basic and acidic residues" evidence="5">
    <location>
        <begin position="303"/>
        <end position="313"/>
    </location>
</feature>
<keyword evidence="4" id="KW-0539">Nucleus</keyword>
<evidence type="ECO:0000313" key="8">
    <source>
        <dbReference type="EMBL" id="JAU23719.1"/>
    </source>
</evidence>
<evidence type="ECO:0000256" key="3">
    <source>
        <dbReference type="ARBA" id="ARBA00022833"/>
    </source>
</evidence>
<name>A0A1J3DX18_NOCCA</name>
<proteinExistence type="predicted"/>
<dbReference type="AlphaFoldDB" id="A0A1J3DX18"/>
<reference evidence="8" key="1">
    <citation type="submission" date="2016-07" db="EMBL/GenBank/DDBJ databases">
        <title>De novo transcriptome assembly of four accessions of the metal hyperaccumulator plant Noccaea caerulescens.</title>
        <authorList>
            <person name="Blande D."/>
            <person name="Halimaa P."/>
            <person name="Tervahauta A.I."/>
            <person name="Aarts M.G."/>
            <person name="Karenlampi S.O."/>
        </authorList>
    </citation>
    <scope>NUCLEOTIDE SEQUENCE</scope>
</reference>